<feature type="transmembrane region" description="Helical" evidence="6">
    <location>
        <begin position="266"/>
        <end position="287"/>
    </location>
</feature>
<keyword evidence="3 6" id="KW-0812">Transmembrane</keyword>
<evidence type="ECO:0000313" key="9">
    <source>
        <dbReference type="Proteomes" id="UP001157910"/>
    </source>
</evidence>
<reference evidence="8 9" key="1">
    <citation type="submission" date="2017-05" db="EMBL/GenBank/DDBJ databases">
        <authorList>
            <person name="Varghese N."/>
            <person name="Submissions S."/>
        </authorList>
    </citation>
    <scope>NUCLEOTIDE SEQUENCE [LARGE SCALE GENOMIC DNA]</scope>
    <source>
        <strain evidence="8 9">SM16</strain>
    </source>
</reference>
<dbReference type="Gene3D" id="1.10.3730.20">
    <property type="match status" value="1"/>
</dbReference>
<dbReference type="PANTHER" id="PTHR22911">
    <property type="entry name" value="ACYL-MALONYL CONDENSING ENZYME-RELATED"/>
    <property type="match status" value="1"/>
</dbReference>
<evidence type="ECO:0000313" key="8">
    <source>
        <dbReference type="EMBL" id="SMP66376.1"/>
    </source>
</evidence>
<evidence type="ECO:0000256" key="2">
    <source>
        <dbReference type="ARBA" id="ARBA00009853"/>
    </source>
</evidence>
<name>A0ABY1QFI1_9SPHN</name>
<evidence type="ECO:0000256" key="5">
    <source>
        <dbReference type="ARBA" id="ARBA00023136"/>
    </source>
</evidence>
<feature type="transmembrane region" description="Helical" evidence="6">
    <location>
        <begin position="236"/>
        <end position="260"/>
    </location>
</feature>
<dbReference type="Pfam" id="PF00892">
    <property type="entry name" value="EamA"/>
    <property type="match status" value="2"/>
</dbReference>
<dbReference type="InterPro" id="IPR037185">
    <property type="entry name" value="EmrE-like"/>
</dbReference>
<evidence type="ECO:0000256" key="4">
    <source>
        <dbReference type="ARBA" id="ARBA00022989"/>
    </source>
</evidence>
<dbReference type="PANTHER" id="PTHR22911:SF6">
    <property type="entry name" value="SOLUTE CARRIER FAMILY 35 MEMBER G1"/>
    <property type="match status" value="1"/>
</dbReference>
<evidence type="ECO:0000256" key="1">
    <source>
        <dbReference type="ARBA" id="ARBA00004141"/>
    </source>
</evidence>
<feature type="domain" description="EamA" evidence="7">
    <location>
        <begin position="208"/>
        <end position="335"/>
    </location>
</feature>
<feature type="transmembrane region" description="Helical" evidence="6">
    <location>
        <begin position="57"/>
        <end position="76"/>
    </location>
</feature>
<protein>
    <submittedName>
        <fullName evidence="8">S-adenosylmethionine uptake transporter</fullName>
    </submittedName>
</protein>
<feature type="transmembrane region" description="Helical" evidence="6">
    <location>
        <begin position="176"/>
        <end position="193"/>
    </location>
</feature>
<evidence type="ECO:0000256" key="6">
    <source>
        <dbReference type="SAM" id="Phobius"/>
    </source>
</evidence>
<dbReference type="Proteomes" id="UP001157910">
    <property type="component" value="Unassembled WGS sequence"/>
</dbReference>
<feature type="transmembrane region" description="Helical" evidence="6">
    <location>
        <begin position="294"/>
        <end position="314"/>
    </location>
</feature>
<feature type="transmembrane region" description="Helical" evidence="6">
    <location>
        <begin position="151"/>
        <end position="169"/>
    </location>
</feature>
<comment type="similarity">
    <text evidence="2">Belongs to the drug/metabolite transporter (DMT) superfamily. 10 TMS drug/metabolite exporter (DME) (TC 2.A.7.3) family.</text>
</comment>
<keyword evidence="4 6" id="KW-1133">Transmembrane helix</keyword>
<feature type="transmembrane region" description="Helical" evidence="6">
    <location>
        <begin position="82"/>
        <end position="108"/>
    </location>
</feature>
<evidence type="ECO:0000256" key="3">
    <source>
        <dbReference type="ARBA" id="ARBA00022692"/>
    </source>
</evidence>
<dbReference type="SUPFAM" id="SSF103481">
    <property type="entry name" value="Multidrug resistance efflux transporter EmrE"/>
    <property type="match status" value="2"/>
</dbReference>
<feature type="transmembrane region" description="Helical" evidence="6">
    <location>
        <begin position="320"/>
        <end position="337"/>
    </location>
</feature>
<dbReference type="InterPro" id="IPR000620">
    <property type="entry name" value="EamA_dom"/>
</dbReference>
<feature type="transmembrane region" description="Helical" evidence="6">
    <location>
        <begin position="205"/>
        <end position="224"/>
    </location>
</feature>
<sequence length="346" mass="36358">MEEESAPATKVAMRAVPDVPLYASFFNHATCRCDELLAHNLASGDRRGMVAFQPRPAAPLAPVLAVVAGIAAFSVMDAAMKAASLMAGVGTALLVRNLMATLLTLPLWLAKGRPVPTRKVALLHVQRSCVTAAMAALFFHGLVRIPMAEGMAISFFAPIIALWFAALLLGETIRPNAVLAALLGLAGMIVIAADRLGAGEYGPDAVEGTIAILLSAVLYALNLVMQRKQAMLAGPVEIALFQNMNVALLLLAFSPFYWTMPDATSLAWAGLGAVLATAALLFLSWGYARAEAQVLVPLEYTGFLWAALMGWLIFGEQLGMGVLAGAGLIVLGCLIGTRGTQKDTLG</sequence>
<comment type="subcellular location">
    <subcellularLocation>
        <location evidence="1">Membrane</location>
        <topology evidence="1">Multi-pass membrane protein</topology>
    </subcellularLocation>
</comment>
<accession>A0ABY1QFI1</accession>
<organism evidence="8 9">
    <name type="scientific">Novosphingobium panipatense</name>
    <dbReference type="NCBI Taxonomy" id="428991"/>
    <lineage>
        <taxon>Bacteria</taxon>
        <taxon>Pseudomonadati</taxon>
        <taxon>Pseudomonadota</taxon>
        <taxon>Alphaproteobacteria</taxon>
        <taxon>Sphingomonadales</taxon>
        <taxon>Sphingomonadaceae</taxon>
        <taxon>Novosphingobium</taxon>
    </lineage>
</organism>
<keyword evidence="9" id="KW-1185">Reference proteome</keyword>
<dbReference type="EMBL" id="FXUI01000004">
    <property type="protein sequence ID" value="SMP66376.1"/>
    <property type="molecule type" value="Genomic_DNA"/>
</dbReference>
<keyword evidence="5 6" id="KW-0472">Membrane</keyword>
<comment type="caution">
    <text evidence="8">The sequence shown here is derived from an EMBL/GenBank/DDBJ whole genome shotgun (WGS) entry which is preliminary data.</text>
</comment>
<evidence type="ECO:0000259" key="7">
    <source>
        <dbReference type="Pfam" id="PF00892"/>
    </source>
</evidence>
<feature type="transmembrane region" description="Helical" evidence="6">
    <location>
        <begin position="120"/>
        <end position="139"/>
    </location>
</feature>
<proteinExistence type="inferred from homology"/>
<gene>
    <name evidence="8" type="ORF">SAMN06296065_10434</name>
</gene>
<feature type="domain" description="EamA" evidence="7">
    <location>
        <begin position="63"/>
        <end position="191"/>
    </location>
</feature>